<dbReference type="PANTHER" id="PTHR46457">
    <property type="entry name" value="DNA REPAIR PROTEIN RAD51 HOMOLOG 4"/>
    <property type="match status" value="1"/>
</dbReference>
<dbReference type="GO" id="GO:0005815">
    <property type="term" value="C:microtubule organizing center"/>
    <property type="evidence" value="ECO:0007669"/>
    <property type="project" value="TreeGrafter"/>
</dbReference>
<keyword evidence="2" id="KW-0539">Nucleus</keyword>
<feature type="compositionally biased region" description="Basic and acidic residues" evidence="3">
    <location>
        <begin position="185"/>
        <end position="218"/>
    </location>
</feature>
<evidence type="ECO:0000256" key="3">
    <source>
        <dbReference type="SAM" id="MobiDB-lite"/>
    </source>
</evidence>
<gene>
    <name evidence="5" type="ORF">COCSADRAFT_99400</name>
</gene>
<dbReference type="GO" id="GO:0033063">
    <property type="term" value="C:Rad51B-Rad51C-Rad51D-XRCC2 complex"/>
    <property type="evidence" value="ECO:0007669"/>
    <property type="project" value="TreeGrafter"/>
</dbReference>
<dbReference type="GeneID" id="19141855"/>
<dbReference type="GO" id="GO:0000400">
    <property type="term" value="F:four-way junction DNA binding"/>
    <property type="evidence" value="ECO:0007669"/>
    <property type="project" value="TreeGrafter"/>
</dbReference>
<evidence type="ECO:0000313" key="5">
    <source>
        <dbReference type="EMBL" id="EMD60656.1"/>
    </source>
</evidence>
<dbReference type="HOGENOM" id="CLU_706366_0_0_1"/>
<dbReference type="InterPro" id="IPR013632">
    <property type="entry name" value="Rad51_C"/>
</dbReference>
<dbReference type="GO" id="GO:0005657">
    <property type="term" value="C:replication fork"/>
    <property type="evidence" value="ECO:0007669"/>
    <property type="project" value="TreeGrafter"/>
</dbReference>
<dbReference type="Pfam" id="PF08423">
    <property type="entry name" value="Rad51"/>
    <property type="match status" value="1"/>
</dbReference>
<dbReference type="EMBL" id="KB445650">
    <property type="protein sequence ID" value="EMD60656.1"/>
    <property type="molecule type" value="Genomic_DNA"/>
</dbReference>
<feature type="region of interest" description="Disordered" evidence="3">
    <location>
        <begin position="262"/>
        <end position="285"/>
    </location>
</feature>
<sequence length="467" mass="50480">MESLSHTFATKGDETVGPAEPILASSLIDDDELDDLIDRVYNSGITEHKHKKERIGTGVKSLDAALFGGLESGRVIEIGGEASAGVREVYTTLLVSCLLINRHSTAAVVDTTGNFDVLRLFTLIIARLLSCQQSQDLLAPLRESVGLGSDSRAEDVAAKVLDRVKIMRVFDFEGVREAVGEIRDELEGRGGGGKDTEEKEEALAKEQVRVGEAKETSKRTFVPDSEGEDEDEEEEMLFESEAKPNLAPRVQDTAAISAAISAPEPEKSGHADTAEQAAEITPKKSTPSTLKFILIDNLAHVFGPVSKNDMNKATSFTSTLLSTLAHLTHSLSLYTLLVIPTTPPPTTRAASPKRGVPEHRAHAASYGGPDQAEPVPQPSIFSSNKIGPGVPGLSGLMGLYSDIRVLISRMPRRKVDARIYYDEKMDMARKRRVEMVGVLEVVGDRWGGRMGGWGVFAEGQHGIVDVK</sequence>
<dbReference type="GO" id="GO:0000724">
    <property type="term" value="P:double-strand break repair via homologous recombination"/>
    <property type="evidence" value="ECO:0007669"/>
    <property type="project" value="TreeGrafter"/>
</dbReference>
<dbReference type="Proteomes" id="UP000016934">
    <property type="component" value="Unassembled WGS sequence"/>
</dbReference>
<evidence type="ECO:0000313" key="6">
    <source>
        <dbReference type="Proteomes" id="UP000016934"/>
    </source>
</evidence>
<comment type="subcellular location">
    <subcellularLocation>
        <location evidence="1">Nucleus</location>
    </subcellularLocation>
</comment>
<keyword evidence="6" id="KW-1185">Reference proteome</keyword>
<dbReference type="AlphaFoldDB" id="M2SUC1"/>
<reference evidence="6" key="2">
    <citation type="journal article" date="2013" name="PLoS Genet.">
        <title>Comparative genome structure, secondary metabolite, and effector coding capacity across Cochliobolus pathogens.</title>
        <authorList>
            <person name="Condon B.J."/>
            <person name="Leng Y."/>
            <person name="Wu D."/>
            <person name="Bushley K.E."/>
            <person name="Ohm R.A."/>
            <person name="Otillar R."/>
            <person name="Martin J."/>
            <person name="Schackwitz W."/>
            <person name="Grimwood J."/>
            <person name="MohdZainudin N."/>
            <person name="Xue C."/>
            <person name="Wang R."/>
            <person name="Manning V.A."/>
            <person name="Dhillon B."/>
            <person name="Tu Z.J."/>
            <person name="Steffenson B.J."/>
            <person name="Salamov A."/>
            <person name="Sun H."/>
            <person name="Lowry S."/>
            <person name="LaButti K."/>
            <person name="Han J."/>
            <person name="Copeland A."/>
            <person name="Lindquist E."/>
            <person name="Barry K."/>
            <person name="Schmutz J."/>
            <person name="Baker S.E."/>
            <person name="Ciuffetti L.M."/>
            <person name="Grigoriev I.V."/>
            <person name="Zhong S."/>
            <person name="Turgeon B.G."/>
        </authorList>
    </citation>
    <scope>NUCLEOTIDE SEQUENCE [LARGE SCALE GENOMIC DNA]</scope>
    <source>
        <strain evidence="6">ND90Pr / ATCC 201652</strain>
    </source>
</reference>
<feature type="domain" description="Rad51-like C-terminal" evidence="4">
    <location>
        <begin position="54"/>
        <end position="122"/>
    </location>
</feature>
<evidence type="ECO:0000256" key="1">
    <source>
        <dbReference type="ARBA" id="ARBA00004123"/>
    </source>
</evidence>
<dbReference type="GO" id="GO:0000723">
    <property type="term" value="P:telomere maintenance"/>
    <property type="evidence" value="ECO:0007669"/>
    <property type="project" value="TreeGrafter"/>
</dbReference>
<dbReference type="GO" id="GO:0007131">
    <property type="term" value="P:reciprocal meiotic recombination"/>
    <property type="evidence" value="ECO:0007669"/>
    <property type="project" value="TreeGrafter"/>
</dbReference>
<feature type="region of interest" description="Disordered" evidence="3">
    <location>
        <begin position="343"/>
        <end position="372"/>
    </location>
</feature>
<dbReference type="InterPro" id="IPR027417">
    <property type="entry name" value="P-loop_NTPase"/>
</dbReference>
<dbReference type="OrthoDB" id="336321at2759"/>
<dbReference type="GO" id="GO:0008094">
    <property type="term" value="F:ATP-dependent activity, acting on DNA"/>
    <property type="evidence" value="ECO:0007669"/>
    <property type="project" value="TreeGrafter"/>
</dbReference>
<dbReference type="GO" id="GO:0042148">
    <property type="term" value="P:DNA strand invasion"/>
    <property type="evidence" value="ECO:0007669"/>
    <property type="project" value="TreeGrafter"/>
</dbReference>
<dbReference type="OMA" id="YGVVHCI"/>
<evidence type="ECO:0000259" key="4">
    <source>
        <dbReference type="Pfam" id="PF08423"/>
    </source>
</evidence>
<proteinExistence type="predicted"/>
<reference evidence="5 6" key="1">
    <citation type="journal article" date="2012" name="PLoS Pathog.">
        <title>Diverse lifestyles and strategies of plant pathogenesis encoded in the genomes of eighteen Dothideomycetes fungi.</title>
        <authorList>
            <person name="Ohm R.A."/>
            <person name="Feau N."/>
            <person name="Henrissat B."/>
            <person name="Schoch C.L."/>
            <person name="Horwitz B.A."/>
            <person name="Barry K.W."/>
            <person name="Condon B.J."/>
            <person name="Copeland A.C."/>
            <person name="Dhillon B."/>
            <person name="Glaser F."/>
            <person name="Hesse C.N."/>
            <person name="Kosti I."/>
            <person name="LaButti K."/>
            <person name="Lindquist E.A."/>
            <person name="Lucas S."/>
            <person name="Salamov A.A."/>
            <person name="Bradshaw R.E."/>
            <person name="Ciuffetti L."/>
            <person name="Hamelin R.C."/>
            <person name="Kema G.H.J."/>
            <person name="Lawrence C."/>
            <person name="Scott J.A."/>
            <person name="Spatafora J.W."/>
            <person name="Turgeon B.G."/>
            <person name="de Wit P.J.G.M."/>
            <person name="Zhong S."/>
            <person name="Goodwin S.B."/>
            <person name="Grigoriev I.V."/>
        </authorList>
    </citation>
    <scope>NUCLEOTIDE SEQUENCE [LARGE SCALE GENOMIC DNA]</scope>
    <source>
        <strain evidence="6">ND90Pr / ATCC 201652</strain>
    </source>
</reference>
<dbReference type="Gene3D" id="3.40.50.300">
    <property type="entry name" value="P-loop containing nucleotide triphosphate hydrolases"/>
    <property type="match status" value="1"/>
</dbReference>
<feature type="region of interest" description="Disordered" evidence="3">
    <location>
        <begin position="185"/>
        <end position="234"/>
    </location>
</feature>
<feature type="compositionally biased region" description="Basic and acidic residues" evidence="3">
    <location>
        <begin position="264"/>
        <end position="273"/>
    </location>
</feature>
<evidence type="ECO:0000256" key="2">
    <source>
        <dbReference type="ARBA" id="ARBA00023242"/>
    </source>
</evidence>
<accession>M2SUC1</accession>
<name>M2SUC1_COCSN</name>
<dbReference type="KEGG" id="bsc:COCSADRAFT_99400"/>
<protein>
    <recommendedName>
        <fullName evidence="4">Rad51-like C-terminal domain-containing protein</fullName>
    </recommendedName>
</protein>
<dbReference type="InterPro" id="IPR051988">
    <property type="entry name" value="HRR_RAD51_Paralog"/>
</dbReference>
<dbReference type="RefSeq" id="XP_007703951.1">
    <property type="nucleotide sequence ID" value="XM_007705761.1"/>
</dbReference>
<dbReference type="eggNOG" id="ENOG502SGEW">
    <property type="taxonomic scope" value="Eukaryota"/>
</dbReference>
<organism evidence="5 6">
    <name type="scientific">Cochliobolus sativus (strain ND90Pr / ATCC 201652)</name>
    <name type="common">Common root rot and spot blotch fungus</name>
    <name type="synonym">Bipolaris sorokiniana</name>
    <dbReference type="NCBI Taxonomy" id="665912"/>
    <lineage>
        <taxon>Eukaryota</taxon>
        <taxon>Fungi</taxon>
        <taxon>Dikarya</taxon>
        <taxon>Ascomycota</taxon>
        <taxon>Pezizomycotina</taxon>
        <taxon>Dothideomycetes</taxon>
        <taxon>Pleosporomycetidae</taxon>
        <taxon>Pleosporales</taxon>
        <taxon>Pleosporineae</taxon>
        <taxon>Pleosporaceae</taxon>
        <taxon>Bipolaris</taxon>
    </lineage>
</organism>
<dbReference type="GO" id="GO:0003697">
    <property type="term" value="F:single-stranded DNA binding"/>
    <property type="evidence" value="ECO:0007669"/>
    <property type="project" value="TreeGrafter"/>
</dbReference>
<dbReference type="SUPFAM" id="SSF52540">
    <property type="entry name" value="P-loop containing nucleoside triphosphate hydrolases"/>
    <property type="match status" value="1"/>
</dbReference>
<feature type="compositionally biased region" description="Acidic residues" evidence="3">
    <location>
        <begin position="225"/>
        <end position="234"/>
    </location>
</feature>
<dbReference type="PANTHER" id="PTHR46457:SF1">
    <property type="entry name" value="DNA REPAIR PROTEIN RAD51 HOMOLOG 4"/>
    <property type="match status" value="1"/>
</dbReference>